<dbReference type="OrthoDB" id="5527315at2"/>
<evidence type="ECO:0000313" key="3">
    <source>
        <dbReference type="Proteomes" id="UP000309215"/>
    </source>
</evidence>
<name>A0A4U1IIN4_9BACT</name>
<dbReference type="Proteomes" id="UP000309215">
    <property type="component" value="Unassembled WGS sequence"/>
</dbReference>
<protein>
    <submittedName>
        <fullName evidence="2">Uncharacterized protein</fullName>
    </submittedName>
</protein>
<feature type="region of interest" description="Disordered" evidence="1">
    <location>
        <begin position="88"/>
        <end position="107"/>
    </location>
</feature>
<dbReference type="AlphaFoldDB" id="A0A4U1IIN4"/>
<reference evidence="2 3" key="1">
    <citation type="submission" date="2019-04" db="EMBL/GenBank/DDBJ databases">
        <authorList>
            <person name="Li Y."/>
            <person name="Wang J."/>
        </authorList>
    </citation>
    <scope>NUCLEOTIDE SEQUENCE [LARGE SCALE GENOMIC DNA]</scope>
    <source>
        <strain evidence="2 3">DSM 14668</strain>
    </source>
</reference>
<keyword evidence="3" id="KW-1185">Reference proteome</keyword>
<organism evidence="2 3">
    <name type="scientific">Polyangium fumosum</name>
    <dbReference type="NCBI Taxonomy" id="889272"/>
    <lineage>
        <taxon>Bacteria</taxon>
        <taxon>Pseudomonadati</taxon>
        <taxon>Myxococcota</taxon>
        <taxon>Polyangia</taxon>
        <taxon>Polyangiales</taxon>
        <taxon>Polyangiaceae</taxon>
        <taxon>Polyangium</taxon>
    </lineage>
</organism>
<feature type="compositionally biased region" description="Acidic residues" evidence="1">
    <location>
        <begin position="15"/>
        <end position="50"/>
    </location>
</feature>
<feature type="region of interest" description="Disordered" evidence="1">
    <location>
        <begin position="1"/>
        <end position="53"/>
    </location>
</feature>
<proteinExistence type="predicted"/>
<dbReference type="RefSeq" id="WP_136936112.1">
    <property type="nucleotide sequence ID" value="NZ_SSMQ01000116.1"/>
</dbReference>
<comment type="caution">
    <text evidence="2">The sequence shown here is derived from an EMBL/GenBank/DDBJ whole genome shotgun (WGS) entry which is preliminary data.</text>
</comment>
<gene>
    <name evidence="2" type="ORF">E8A74_49030</name>
</gene>
<dbReference type="EMBL" id="SSMQ01000116">
    <property type="protein sequence ID" value="TKC93708.1"/>
    <property type="molecule type" value="Genomic_DNA"/>
</dbReference>
<sequence length="382" mass="42217">MATSNVMDILASTDAEGETAAPDDEEDTGAPEDEDEETASAELEAEDGDTGDINALRKRGRASITLDEARQLQVRARARGKVVERRKAKVKAKARPKMPANMVPPNSGARQILERWSARKDPFAVRQDGHYYSITEIPCKCLGTATRAWLHIPAGEYKLFDRAVGEEVRFLGNTATATTNWTNLQRPSKNTYNEQEFLIQSITMQEAGLRVRYDSGEIEKIVGLSEAKAVLTGQSWLWDDAGMFLPKEIFHDTTGENLLYRSVRRSAVVYFHWDKTRTGGNANTRKILIDHLRNVPDTKVRTLSRTSGGAPVLPVPDGYIFTDNPERSEHGAFSAIVHIPEDIVFPVKPIDLGAGAPTKPLEVGLYLQLSLNGIAFEAKPST</sequence>
<evidence type="ECO:0000313" key="2">
    <source>
        <dbReference type="EMBL" id="TKC93708.1"/>
    </source>
</evidence>
<accession>A0A4U1IIN4</accession>
<evidence type="ECO:0000256" key="1">
    <source>
        <dbReference type="SAM" id="MobiDB-lite"/>
    </source>
</evidence>